<dbReference type="Proteomes" id="UP000770785">
    <property type="component" value="Unassembled WGS sequence"/>
</dbReference>
<reference evidence="1 2" key="1">
    <citation type="submission" date="2020-03" db="EMBL/GenBank/DDBJ databases">
        <title>Genomic Encyclopedia of Type Strains, Phase IV (KMG-IV): sequencing the most valuable type-strain genomes for metagenomic binning, comparative biology and taxonomic classification.</title>
        <authorList>
            <person name="Goeker M."/>
        </authorList>
    </citation>
    <scope>NUCLEOTIDE SEQUENCE [LARGE SCALE GENOMIC DNA]</scope>
    <source>
        <strain evidence="1 2">DSM 105096</strain>
    </source>
</reference>
<keyword evidence="2" id="KW-1185">Reference proteome</keyword>
<evidence type="ECO:0000313" key="1">
    <source>
        <dbReference type="EMBL" id="NJC27137.1"/>
    </source>
</evidence>
<comment type="caution">
    <text evidence="1">The sequence shown here is derived from an EMBL/GenBank/DDBJ whole genome shotgun (WGS) entry which is preliminary data.</text>
</comment>
<evidence type="ECO:0000313" key="2">
    <source>
        <dbReference type="Proteomes" id="UP000770785"/>
    </source>
</evidence>
<dbReference type="EMBL" id="JAATJH010000004">
    <property type="protein sequence ID" value="NJC27137.1"/>
    <property type="molecule type" value="Genomic_DNA"/>
</dbReference>
<protein>
    <submittedName>
        <fullName evidence="1">Uncharacterized protein</fullName>
    </submittedName>
</protein>
<name>A0ABX0XEF3_9BACT</name>
<accession>A0ABX0XEF3</accession>
<gene>
    <name evidence="1" type="ORF">GGR27_002650</name>
</gene>
<organism evidence="1 2">
    <name type="scientific">Neolewinella antarctica</name>
    <dbReference type="NCBI Taxonomy" id="442734"/>
    <lineage>
        <taxon>Bacteria</taxon>
        <taxon>Pseudomonadati</taxon>
        <taxon>Bacteroidota</taxon>
        <taxon>Saprospiria</taxon>
        <taxon>Saprospirales</taxon>
        <taxon>Lewinellaceae</taxon>
        <taxon>Neolewinella</taxon>
    </lineage>
</organism>
<proteinExistence type="predicted"/>
<sequence>MFCLPFFRGNSLRSAVLLVTRVGGVKGFYGADLGAYREAVLLQGLHKIVSYTQGGRRSVIAGGVEDCGAVLAAALVNAILREIVKGEEFGQELPGRKDGRVIGEFYHFGVAGFLLTDLLVGRVGEVATGESGAGSNDAG</sequence>